<reference evidence="3 4" key="1">
    <citation type="submission" date="2016-10" db="EMBL/GenBank/DDBJ databases">
        <authorList>
            <person name="de Groot N.N."/>
        </authorList>
    </citation>
    <scope>NUCLEOTIDE SEQUENCE [LARGE SCALE GENOMIC DNA]</scope>
    <source>
        <strain evidence="3 4">DSM 44637</strain>
    </source>
</reference>
<dbReference type="GO" id="GO:0016831">
    <property type="term" value="F:carboxy-lyase activity"/>
    <property type="evidence" value="ECO:0007669"/>
    <property type="project" value="InterPro"/>
</dbReference>
<evidence type="ECO:0000313" key="3">
    <source>
        <dbReference type="EMBL" id="SFQ56675.1"/>
    </source>
</evidence>
<dbReference type="Gene3D" id="3.20.20.140">
    <property type="entry name" value="Metal-dependent hydrolases"/>
    <property type="match status" value="1"/>
</dbReference>
<dbReference type="PANTHER" id="PTHR21240:SF30">
    <property type="entry name" value="AMIDOHYDROLASE-RELATED DOMAIN-CONTAINING PROTEIN-RELATED"/>
    <property type="match status" value="1"/>
</dbReference>
<feature type="domain" description="Amidohydrolase-related" evidence="2">
    <location>
        <begin position="70"/>
        <end position="342"/>
    </location>
</feature>
<dbReference type="InterPro" id="IPR032465">
    <property type="entry name" value="ACMSD"/>
</dbReference>
<sequence length="344" mass="37059">MIGSQHCNGDMNLPRVIAVEEHVATEQFLSTAHSLDVLHGDRAEVDLMRVVEAREPFRSALTGLERRIAAMDAAGQAMAVLSINPPGVQPYPAAAAVPLARVVNDALADLVRQRPGRFGALGTVAPQDPAAAADEIERVMGSLGLHGIMVNSHTEGRYLDEPQFAPLLEAAEAAKAPVYLHPRFPSMLAPYDAYGMQAAVWGYQAEAGLHAMRLILSGVFDRHPGLTVVLGHLGEGIPYWLKRIDNRHAFAARVPGAAGTMPKLRLTPSEYFRRNFVITTSGIDDPAVLALALDAIGEDNIMFAIDAPYEDTAEAMAFLRSAPLSDAQRAKVGCLNAERVFSLR</sequence>
<name>A0A1I5ZJP7_9PSEU</name>
<dbReference type="EMBL" id="FOWC01000015">
    <property type="protein sequence ID" value="SFQ56675.1"/>
    <property type="molecule type" value="Genomic_DNA"/>
</dbReference>
<dbReference type="GO" id="GO:0016787">
    <property type="term" value="F:hydrolase activity"/>
    <property type="evidence" value="ECO:0007669"/>
    <property type="project" value="InterPro"/>
</dbReference>
<protein>
    <submittedName>
        <fullName evidence="3">2,3-dihydroxybenzoate decarboxylase/5-carboxyvanillate decarboxylase</fullName>
    </submittedName>
</protein>
<dbReference type="AlphaFoldDB" id="A0A1I5ZJP7"/>
<dbReference type="SUPFAM" id="SSF51556">
    <property type="entry name" value="Metallo-dependent hydrolases"/>
    <property type="match status" value="1"/>
</dbReference>
<dbReference type="InterPro" id="IPR006680">
    <property type="entry name" value="Amidohydro-rel"/>
</dbReference>
<accession>A0A1I5ZJP7</accession>
<dbReference type="GO" id="GO:0005829">
    <property type="term" value="C:cytosol"/>
    <property type="evidence" value="ECO:0007669"/>
    <property type="project" value="TreeGrafter"/>
</dbReference>
<organism evidence="3 4">
    <name type="scientific">Amycolatopsis rubida</name>
    <dbReference type="NCBI Taxonomy" id="112413"/>
    <lineage>
        <taxon>Bacteria</taxon>
        <taxon>Bacillati</taxon>
        <taxon>Actinomycetota</taxon>
        <taxon>Actinomycetes</taxon>
        <taxon>Pseudonocardiales</taxon>
        <taxon>Pseudonocardiaceae</taxon>
        <taxon>Amycolatopsis</taxon>
    </lineage>
</organism>
<keyword evidence="1" id="KW-0456">Lyase</keyword>
<dbReference type="PANTHER" id="PTHR21240">
    <property type="entry name" value="2-AMINO-3-CARBOXYLMUCONATE-6-SEMIALDEHYDE DECARBOXYLASE"/>
    <property type="match status" value="1"/>
</dbReference>
<dbReference type="Proteomes" id="UP000199137">
    <property type="component" value="Unassembled WGS sequence"/>
</dbReference>
<proteinExistence type="predicted"/>
<dbReference type="GO" id="GO:0019748">
    <property type="term" value="P:secondary metabolic process"/>
    <property type="evidence" value="ECO:0007669"/>
    <property type="project" value="TreeGrafter"/>
</dbReference>
<evidence type="ECO:0000259" key="2">
    <source>
        <dbReference type="Pfam" id="PF04909"/>
    </source>
</evidence>
<gene>
    <name evidence="3" type="ORF">SAMN05421854_115138</name>
</gene>
<dbReference type="STRING" id="112413.SAMN05421854_115138"/>
<evidence type="ECO:0000313" key="4">
    <source>
        <dbReference type="Proteomes" id="UP000199137"/>
    </source>
</evidence>
<evidence type="ECO:0000256" key="1">
    <source>
        <dbReference type="ARBA" id="ARBA00023239"/>
    </source>
</evidence>
<dbReference type="Pfam" id="PF04909">
    <property type="entry name" value="Amidohydro_2"/>
    <property type="match status" value="1"/>
</dbReference>
<dbReference type="InterPro" id="IPR032466">
    <property type="entry name" value="Metal_Hydrolase"/>
</dbReference>